<dbReference type="Gene3D" id="2.60.40.770">
    <property type="match status" value="1"/>
</dbReference>
<reference evidence="4" key="2">
    <citation type="submission" date="2020-05" db="UniProtKB">
        <authorList>
            <consortium name="EnsemblMetazoa"/>
        </authorList>
    </citation>
    <scope>IDENTIFICATION</scope>
    <source>
        <strain evidence="4">JHB</strain>
    </source>
</reference>
<dbReference type="VEuPathDB" id="VectorBase:CPIJ002740"/>
<name>B0W6I9_CULQU</name>
<keyword evidence="5" id="KW-1185">Reference proteome</keyword>
<feature type="domain" description="MD-2-related lipid-recognition" evidence="2">
    <location>
        <begin position="22"/>
        <end position="147"/>
    </location>
</feature>
<dbReference type="InterPro" id="IPR014756">
    <property type="entry name" value="Ig_E-set"/>
</dbReference>
<evidence type="ECO:0000313" key="3">
    <source>
        <dbReference type="EMBL" id="EDS36663.1"/>
    </source>
</evidence>
<reference evidence="3" key="1">
    <citation type="submission" date="2007-03" db="EMBL/GenBank/DDBJ databases">
        <title>Annotation of Culex pipiens quinquefasciatus.</title>
        <authorList>
            <consortium name="The Broad Institute Genome Sequencing Platform"/>
            <person name="Atkinson P.W."/>
            <person name="Hemingway J."/>
            <person name="Christensen B.M."/>
            <person name="Higgs S."/>
            <person name="Kodira C."/>
            <person name="Hannick L."/>
            <person name="Megy K."/>
            <person name="O'Leary S."/>
            <person name="Pearson M."/>
            <person name="Haas B.J."/>
            <person name="Mauceli E."/>
            <person name="Wortman J.R."/>
            <person name="Lee N.H."/>
            <person name="Guigo R."/>
            <person name="Stanke M."/>
            <person name="Alvarado L."/>
            <person name="Amedeo P."/>
            <person name="Antoine C.H."/>
            <person name="Arensburger P."/>
            <person name="Bidwell S.L."/>
            <person name="Crawford M."/>
            <person name="Camaro F."/>
            <person name="Devon K."/>
            <person name="Engels R."/>
            <person name="Hammond M."/>
            <person name="Howarth C."/>
            <person name="Koehrsen M."/>
            <person name="Lawson D."/>
            <person name="Montgomery P."/>
            <person name="Nene V."/>
            <person name="Nusbaum C."/>
            <person name="Puiu D."/>
            <person name="Romero-Severson J."/>
            <person name="Severson D.W."/>
            <person name="Shumway M."/>
            <person name="Sisk P."/>
            <person name="Stolte C."/>
            <person name="Zeng Q."/>
            <person name="Eisenstadt E."/>
            <person name="Fraser-Liggett C."/>
            <person name="Strausberg R."/>
            <person name="Galagan J."/>
            <person name="Birren B."/>
            <person name="Collins F.H."/>
        </authorList>
    </citation>
    <scope>NUCLEOTIDE SEQUENCE [LARGE SCALE GENOMIC DNA]</scope>
    <source>
        <strain evidence="3">JHB</strain>
    </source>
</reference>
<dbReference type="eggNOG" id="KOG4063">
    <property type="taxonomic scope" value="Eukaryota"/>
</dbReference>
<evidence type="ECO:0000259" key="2">
    <source>
        <dbReference type="SMART" id="SM00737"/>
    </source>
</evidence>
<dbReference type="AlphaFoldDB" id="B0W6I9"/>
<feature type="chain" id="PRO_5014566506" description="MD-2-related lipid-recognition domain-containing protein" evidence="1">
    <location>
        <begin position="18"/>
        <end position="150"/>
    </location>
</feature>
<evidence type="ECO:0000313" key="4">
    <source>
        <dbReference type="EnsemblMetazoa" id="CPIJ002740-PA"/>
    </source>
</evidence>
<keyword evidence="1" id="KW-0732">Signal</keyword>
<organism>
    <name type="scientific">Culex quinquefasciatus</name>
    <name type="common">Southern house mosquito</name>
    <name type="synonym">Culex pungens</name>
    <dbReference type="NCBI Taxonomy" id="7176"/>
    <lineage>
        <taxon>Eukaryota</taxon>
        <taxon>Metazoa</taxon>
        <taxon>Ecdysozoa</taxon>
        <taxon>Arthropoda</taxon>
        <taxon>Hexapoda</taxon>
        <taxon>Insecta</taxon>
        <taxon>Pterygota</taxon>
        <taxon>Neoptera</taxon>
        <taxon>Endopterygota</taxon>
        <taxon>Diptera</taxon>
        <taxon>Nematocera</taxon>
        <taxon>Culicoidea</taxon>
        <taxon>Culicidae</taxon>
        <taxon>Culicinae</taxon>
        <taxon>Culicini</taxon>
        <taxon>Culex</taxon>
        <taxon>Culex</taxon>
    </lineage>
</organism>
<dbReference type="SMART" id="SM00737">
    <property type="entry name" value="ML"/>
    <property type="match status" value="1"/>
</dbReference>
<dbReference type="VEuPathDB" id="VectorBase:CQUJHB002108"/>
<protein>
    <recommendedName>
        <fullName evidence="2">MD-2-related lipid-recognition domain-containing protein</fullName>
    </recommendedName>
</protein>
<dbReference type="EMBL" id="DS231848">
    <property type="protein sequence ID" value="EDS36663.1"/>
    <property type="molecule type" value="Genomic_DNA"/>
</dbReference>
<dbReference type="HOGENOM" id="CLU_109192_4_2_1"/>
<sequence>MFKIVLVAALVPVLALASPTPFRPCPNGAPVPSSFNIDGCTALPCQLVRDQPLVAEARGIVSPVSTNNVEAFINVFLAGLDLGFPMPPELADACVAGVQSCPLVAGQPFDYIFNDPALEVPLGGVTVMIRVGLRDGATQIGCVEFDGTIV</sequence>
<dbReference type="Proteomes" id="UP000002320">
    <property type="component" value="Unassembled WGS sequence"/>
</dbReference>
<dbReference type="InterPro" id="IPR003172">
    <property type="entry name" value="ML_dom"/>
</dbReference>
<dbReference type="SUPFAM" id="SSF81296">
    <property type="entry name" value="E set domains"/>
    <property type="match status" value="1"/>
</dbReference>
<dbReference type="OrthoDB" id="6489092at2759"/>
<dbReference type="InParanoid" id="B0W6I9"/>
<evidence type="ECO:0000256" key="1">
    <source>
        <dbReference type="SAM" id="SignalP"/>
    </source>
</evidence>
<dbReference type="KEGG" id="cqu:CpipJ_CPIJ002740"/>
<proteinExistence type="predicted"/>
<feature type="signal peptide" evidence="1">
    <location>
        <begin position="1"/>
        <end position="17"/>
    </location>
</feature>
<dbReference type="Pfam" id="PF02221">
    <property type="entry name" value="E1_DerP2_DerF2"/>
    <property type="match status" value="1"/>
</dbReference>
<gene>
    <name evidence="4" type="primary">6033934</name>
    <name evidence="3" type="ORF">CpipJ_CPIJ002740</name>
</gene>
<accession>B0W6I9</accession>
<dbReference type="EnsemblMetazoa" id="CPIJ002740-RA">
    <property type="protein sequence ID" value="CPIJ002740-PA"/>
    <property type="gene ID" value="CPIJ002740"/>
</dbReference>
<evidence type="ECO:0000313" key="5">
    <source>
        <dbReference type="Proteomes" id="UP000002320"/>
    </source>
</evidence>